<dbReference type="AlphaFoldDB" id="S5VM61"/>
<dbReference type="InterPro" id="IPR042099">
    <property type="entry name" value="ANL_N_sf"/>
</dbReference>
<proteinExistence type="predicted"/>
<dbReference type="GO" id="GO:0005524">
    <property type="term" value="F:ATP binding"/>
    <property type="evidence" value="ECO:0007669"/>
    <property type="project" value="UniProtKB-KW"/>
</dbReference>
<gene>
    <name evidence="4" type="ORF">B446_13235</name>
</gene>
<evidence type="ECO:0000256" key="2">
    <source>
        <dbReference type="ARBA" id="ARBA00022840"/>
    </source>
</evidence>
<evidence type="ECO:0000313" key="5">
    <source>
        <dbReference type="Proteomes" id="UP000015423"/>
    </source>
</evidence>
<dbReference type="EMBL" id="CP006259">
    <property type="protein sequence ID" value="AGS69465.1"/>
    <property type="molecule type" value="Genomic_DNA"/>
</dbReference>
<organism evidence="4 5">
    <name type="scientific">Streptomyces collinus (strain DSM 40733 / Tue 365)</name>
    <dbReference type="NCBI Taxonomy" id="1214242"/>
    <lineage>
        <taxon>Bacteria</taxon>
        <taxon>Bacillati</taxon>
        <taxon>Actinomycetota</taxon>
        <taxon>Actinomycetes</taxon>
        <taxon>Kitasatosporales</taxon>
        <taxon>Streptomycetaceae</taxon>
        <taxon>Streptomyces</taxon>
    </lineage>
</organism>
<dbReference type="Pfam" id="PF00501">
    <property type="entry name" value="AMP-binding"/>
    <property type="match status" value="1"/>
</dbReference>
<dbReference type="Pfam" id="PF23562">
    <property type="entry name" value="AMP-binding_C_3"/>
    <property type="match status" value="1"/>
</dbReference>
<dbReference type="PANTHER" id="PTHR43272">
    <property type="entry name" value="LONG-CHAIN-FATTY-ACID--COA LIGASE"/>
    <property type="match status" value="1"/>
</dbReference>
<dbReference type="GO" id="GO:0016020">
    <property type="term" value="C:membrane"/>
    <property type="evidence" value="ECO:0007669"/>
    <property type="project" value="TreeGrafter"/>
</dbReference>
<evidence type="ECO:0000256" key="1">
    <source>
        <dbReference type="ARBA" id="ARBA00022741"/>
    </source>
</evidence>
<keyword evidence="1" id="KW-0547">Nucleotide-binding</keyword>
<dbReference type="InterPro" id="IPR000873">
    <property type="entry name" value="AMP-dep_synth/lig_dom"/>
</dbReference>
<dbReference type="PROSITE" id="PS00455">
    <property type="entry name" value="AMP_BINDING"/>
    <property type="match status" value="1"/>
</dbReference>
<keyword evidence="2" id="KW-0067">ATP-binding</keyword>
<feature type="domain" description="AMP-dependent synthetase/ligase" evidence="3">
    <location>
        <begin position="21"/>
        <end position="445"/>
    </location>
</feature>
<dbReference type="InterPro" id="IPR020845">
    <property type="entry name" value="AMP-binding_CS"/>
</dbReference>
<protein>
    <submittedName>
        <fullName evidence="4">Long-chain fatty-acid CoA ligase</fullName>
    </submittedName>
</protein>
<dbReference type="Gene3D" id="3.40.50.12780">
    <property type="entry name" value="N-terminal domain of ligase-like"/>
    <property type="match status" value="1"/>
</dbReference>
<reference evidence="4 5" key="2">
    <citation type="journal article" date="2013" name="J. Biotechnol.">
        <title>Complete genome sequence of the kirromycin producer Streptomyces collinus Tu 365 consisting of a linear chromosome and two linear plasmids.</title>
        <authorList>
            <person name="Ruckert C."/>
            <person name="Szczepanowski R."/>
            <person name="Albersmeier A."/>
            <person name="Goesmann A."/>
            <person name="Iftime D."/>
            <person name="Musiol E.M."/>
            <person name="Blin K."/>
            <person name="Wohlleben W."/>
            <person name="Puhler A."/>
            <person name="Kalinowski J."/>
            <person name="Weber T."/>
        </authorList>
    </citation>
    <scope>NUCLEOTIDE SEQUENCE [LARGE SCALE GENOMIC DNA]</scope>
    <source>
        <strain evidence="5">DSM 40733 / Tue 365</strain>
    </source>
</reference>
<evidence type="ECO:0000313" key="4">
    <source>
        <dbReference type="EMBL" id="AGS69465.1"/>
    </source>
</evidence>
<dbReference type="PATRIC" id="fig|1214242.5.peg.2710"/>
<dbReference type="STRING" id="1214242.B446_13235"/>
<dbReference type="CDD" id="cd05907">
    <property type="entry name" value="VL_LC_FACS_like"/>
    <property type="match status" value="1"/>
</dbReference>
<dbReference type="GO" id="GO:0004467">
    <property type="term" value="F:long-chain fatty acid-CoA ligase activity"/>
    <property type="evidence" value="ECO:0007669"/>
    <property type="project" value="TreeGrafter"/>
</dbReference>
<sequence>MSDTQTLIENRPPSVAALFLERVAATPDAEAYRYPLPSTGQGPDDWKSLSWGEAAQRVYAIAAGLIELGLGPEQRVALASSTRVEWILADLGIMCAGGATTTIYPQTNADESAFILADSESRVLIAEDAAQAAKAVEKRAELPALTKVVVIDSAGVETDDWVTTLTELEQRGTAYLEKHPQLIKERVGAITRDQLATLIYTSGTTGRPKGVRLPHDNWSYMAKAIAATGLVTVDDVQYLWLPLAHVFGKVLTSGQIEVGHVTAVDGRVDKIIENLPVVQPTYMAAVPRIFEKVYNGVAAKAREGGAAKYRIFQWAAEVAREYAKVTQDNFRRTGTATAPFGLAAKHKVADALVYAKLREAFGGRLRACVSGASALAPEIGYFFAGAGIHILEGYGLTESSAASFVNPGEAYRTGTVGKPLPGTEVRIADDGEILLRGPGIMDGYHQQPEKTAEVLESDGWFHTGDIGELSPDGYLRITDRKKDLIKTSGGKYVAPAEVEGQFKAVCPYVSNILVHGADRNYCTALIALDEPSILQWAKDNGLEGRSYAEVVAAPQTVEMVDGYVKELNEGLQRWQTIKKFRLLPRDLDVEHGEITPSLKLKRPVVEREYKGLIDEMYAGTREA</sequence>
<keyword evidence="4" id="KW-0436">Ligase</keyword>
<evidence type="ECO:0000259" key="3">
    <source>
        <dbReference type="Pfam" id="PF00501"/>
    </source>
</evidence>
<keyword evidence="5" id="KW-1185">Reference proteome</keyword>
<dbReference type="SUPFAM" id="SSF56801">
    <property type="entry name" value="Acetyl-CoA synthetase-like"/>
    <property type="match status" value="1"/>
</dbReference>
<reference evidence="5" key="1">
    <citation type="submission" date="2012-10" db="EMBL/GenBank/DDBJ databases">
        <title>The complete genome sequence of Streptomyces collinus Tu 365.</title>
        <authorList>
            <person name="Ruckert C."/>
            <person name="Szczepanowski R."/>
            <person name="Goesmann A."/>
            <person name="Pross E.K."/>
            <person name="Musiol E.M."/>
            <person name="Blin K."/>
            <person name="Wohlleben W."/>
            <person name="Puhler A."/>
            <person name="Weber T."/>
            <person name="Kalinowski J."/>
        </authorList>
    </citation>
    <scope>NUCLEOTIDE SEQUENCE [LARGE SCALE GENOMIC DNA]</scope>
    <source>
        <strain evidence="5">DSM 40733 / Tue 365</strain>
    </source>
</reference>
<accession>S5VM61</accession>
<dbReference type="PANTHER" id="PTHR43272:SF33">
    <property type="entry name" value="AMP-BINDING DOMAIN-CONTAINING PROTEIN-RELATED"/>
    <property type="match status" value="1"/>
</dbReference>
<name>S5VM61_STRC3</name>
<dbReference type="eggNOG" id="COG1022">
    <property type="taxonomic scope" value="Bacteria"/>
</dbReference>
<dbReference type="Proteomes" id="UP000015423">
    <property type="component" value="Chromosome"/>
</dbReference>
<dbReference type="HOGENOM" id="CLU_000022_45_5_11"/>
<dbReference type="KEGG" id="sci:B446_13235"/>
<dbReference type="RefSeq" id="WP_020939939.1">
    <property type="nucleotide sequence ID" value="NC_021985.1"/>
</dbReference>